<dbReference type="AlphaFoldDB" id="A0A8K0N4D2"/>
<proteinExistence type="predicted"/>
<evidence type="ECO:0000313" key="1">
    <source>
        <dbReference type="EMBL" id="KAG1353931.1"/>
    </source>
</evidence>
<dbReference type="OrthoDB" id="823920at2759"/>
<dbReference type="InterPro" id="IPR008480">
    <property type="entry name" value="DUF761_pln"/>
</dbReference>
<comment type="caution">
    <text evidence="1">The sequence shown here is derived from an EMBL/GenBank/DDBJ whole genome shotgun (WGS) entry which is preliminary data.</text>
</comment>
<sequence>MCHHHHHHLFDCMACLGLKNQLLHPKKVWNKLTSKVQSKLSKLERSKTLRHAKASLNTILHSPSRSSYHLRRKKRRTRRLHHHRYFAPVYVDELYDRPMPVHVECVEASPEAKGEKALEKSETSDQPGVMFGGAAASSFSVVEGMGDVDWRAEMFIRKFREEMRLQRQRSFGEYQDMLARGV</sequence>
<accession>A0A8K0N4D2</accession>
<dbReference type="PANTHER" id="PTHR33098:SF113">
    <property type="entry name" value="OS08G0127800 PROTEIN"/>
    <property type="match status" value="1"/>
</dbReference>
<name>A0A8K0N4D2_COCNU</name>
<protein>
    <submittedName>
        <fullName evidence="1">Uncharacterized protein</fullName>
    </submittedName>
</protein>
<dbReference type="Proteomes" id="UP000797356">
    <property type="component" value="Chromosome 7"/>
</dbReference>
<reference evidence="1" key="1">
    <citation type="journal article" date="2017" name="Gigascience">
        <title>The genome draft of coconut (Cocos nucifera).</title>
        <authorList>
            <person name="Xiao Y."/>
            <person name="Xu P."/>
            <person name="Fan H."/>
            <person name="Baudouin L."/>
            <person name="Xia W."/>
            <person name="Bocs S."/>
            <person name="Xu J."/>
            <person name="Li Q."/>
            <person name="Guo A."/>
            <person name="Zhou L."/>
            <person name="Li J."/>
            <person name="Wu Y."/>
            <person name="Ma Z."/>
            <person name="Armero A."/>
            <person name="Issali A.E."/>
            <person name="Liu N."/>
            <person name="Peng M."/>
            <person name="Yang Y."/>
        </authorList>
    </citation>
    <scope>NUCLEOTIDE SEQUENCE</scope>
    <source>
        <tissue evidence="1">Spear leaf of Hainan Tall coconut</tissue>
    </source>
</reference>
<gene>
    <name evidence="1" type="ORF">COCNU_07G000430</name>
</gene>
<evidence type="ECO:0000313" key="2">
    <source>
        <dbReference type="Proteomes" id="UP000797356"/>
    </source>
</evidence>
<dbReference type="EMBL" id="CM017878">
    <property type="protein sequence ID" value="KAG1353931.1"/>
    <property type="molecule type" value="Genomic_DNA"/>
</dbReference>
<organism evidence="1 2">
    <name type="scientific">Cocos nucifera</name>
    <name type="common">Coconut palm</name>
    <dbReference type="NCBI Taxonomy" id="13894"/>
    <lineage>
        <taxon>Eukaryota</taxon>
        <taxon>Viridiplantae</taxon>
        <taxon>Streptophyta</taxon>
        <taxon>Embryophyta</taxon>
        <taxon>Tracheophyta</taxon>
        <taxon>Spermatophyta</taxon>
        <taxon>Magnoliopsida</taxon>
        <taxon>Liliopsida</taxon>
        <taxon>Arecaceae</taxon>
        <taxon>Arecoideae</taxon>
        <taxon>Cocoseae</taxon>
        <taxon>Attaleinae</taxon>
        <taxon>Cocos</taxon>
    </lineage>
</organism>
<dbReference type="Pfam" id="PF05553">
    <property type="entry name" value="DUF761"/>
    <property type="match status" value="1"/>
</dbReference>
<reference evidence="1" key="2">
    <citation type="submission" date="2019-07" db="EMBL/GenBank/DDBJ databases">
        <authorList>
            <person name="Yang Y."/>
            <person name="Bocs S."/>
            <person name="Baudouin L."/>
        </authorList>
    </citation>
    <scope>NUCLEOTIDE SEQUENCE</scope>
    <source>
        <tissue evidence="1">Spear leaf of Hainan Tall coconut</tissue>
    </source>
</reference>
<dbReference type="PANTHER" id="PTHR33098">
    <property type="entry name" value="COTTON FIBER (DUF761)"/>
    <property type="match status" value="1"/>
</dbReference>
<keyword evidence="2" id="KW-1185">Reference proteome</keyword>